<dbReference type="Proteomes" id="UP000257109">
    <property type="component" value="Unassembled WGS sequence"/>
</dbReference>
<evidence type="ECO:0000256" key="5">
    <source>
        <dbReference type="ARBA" id="ARBA00022523"/>
    </source>
</evidence>
<dbReference type="Pfam" id="PF00394">
    <property type="entry name" value="Cu-oxidase"/>
    <property type="match status" value="1"/>
</dbReference>
<evidence type="ECO:0000256" key="3">
    <source>
        <dbReference type="ARBA" id="ARBA00010609"/>
    </source>
</evidence>
<dbReference type="InterPro" id="IPR034288">
    <property type="entry name" value="CuRO_1_LCC"/>
</dbReference>
<dbReference type="PANTHER" id="PTHR11709">
    <property type="entry name" value="MULTI-COPPER OXIDASE"/>
    <property type="match status" value="1"/>
</dbReference>
<dbReference type="CDD" id="cd13849">
    <property type="entry name" value="CuRO_1_LCC_plant"/>
    <property type="match status" value="1"/>
</dbReference>
<keyword evidence="5" id="KW-0052">Apoplast</keyword>
<feature type="chain" id="PRO_5017026402" description="laccase" evidence="11">
    <location>
        <begin position="29"/>
        <end position="413"/>
    </location>
</feature>
<dbReference type="GO" id="GO:0046274">
    <property type="term" value="P:lignin catabolic process"/>
    <property type="evidence" value="ECO:0007669"/>
    <property type="project" value="UniProtKB-KW"/>
</dbReference>
<feature type="signal peptide" evidence="11">
    <location>
        <begin position="1"/>
        <end position="28"/>
    </location>
</feature>
<sequence length="413" mass="45633">MGVPPLQSSALPAMLLFSLIIIPQLALGGITRHYHFDIKYQNVSRLCHTKRMVTVNGQFPGPHIVAREGDRLLIKVLQSGWADGPAYVTQCPIQTGQSYVYNYTIVGQRGTLFWHAHISWLRSTVYGPLIILPKHGVPYPFTKPYKEVPIIFGEWWNADPEAVITQVLQTGGGPNVSDAYTINGLPGPFYNCSAKDTFKLKVKKPGKTYLLRLINAALNDELFFSIANHSLKVVEVDAIYVKPFDTDTILITPGQTTNVLLKTKSDYPNATFLMTARPYSTTSIKKLSLFKPILPVLNDTTFATNFSNKLCSLASSQFPANVPQKVDRHFFFTVGLGTTPCQQNQTCQGPNGTKFSALVNNISFIQPITALLQSHFFGQSNGVYSPNIPISPLILWKIIVGIILTFVENAGIG</sequence>
<dbReference type="OrthoDB" id="2121828at2759"/>
<evidence type="ECO:0000256" key="11">
    <source>
        <dbReference type="SAM" id="SignalP"/>
    </source>
</evidence>
<dbReference type="InterPro" id="IPR001117">
    <property type="entry name" value="Cu-oxidase_2nd"/>
</dbReference>
<evidence type="ECO:0000256" key="8">
    <source>
        <dbReference type="ARBA" id="ARBA00023002"/>
    </source>
</evidence>
<evidence type="ECO:0000256" key="10">
    <source>
        <dbReference type="ARBA" id="ARBA00023185"/>
    </source>
</evidence>
<dbReference type="Gene3D" id="2.60.40.420">
    <property type="entry name" value="Cupredoxins - blue copper proteins"/>
    <property type="match status" value="3"/>
</dbReference>
<dbReference type="PANTHER" id="PTHR11709:SF417">
    <property type="entry name" value="LACCASE-17"/>
    <property type="match status" value="1"/>
</dbReference>
<dbReference type="CDD" id="cd13875">
    <property type="entry name" value="CuRO_2_LCC_plant"/>
    <property type="match status" value="1"/>
</dbReference>
<feature type="non-terminal residue" evidence="14">
    <location>
        <position position="1"/>
    </location>
</feature>
<evidence type="ECO:0000259" key="12">
    <source>
        <dbReference type="Pfam" id="PF00394"/>
    </source>
</evidence>
<evidence type="ECO:0000256" key="2">
    <source>
        <dbReference type="ARBA" id="ARBA00004271"/>
    </source>
</evidence>
<name>A0A371ECP0_MUCPR</name>
<proteinExistence type="inferred from homology"/>
<comment type="caution">
    <text evidence="14">The sequence shown here is derived from an EMBL/GenBank/DDBJ whole genome shotgun (WGS) entry which is preliminary data.</text>
</comment>
<dbReference type="GO" id="GO:0052716">
    <property type="term" value="F:hydroquinone:oxygen oxidoreductase activity"/>
    <property type="evidence" value="ECO:0007669"/>
    <property type="project" value="UniProtKB-EC"/>
</dbReference>
<feature type="domain" description="Plastocyanin-like" evidence="13">
    <location>
        <begin position="78"/>
        <end position="134"/>
    </location>
</feature>
<feature type="domain" description="Plastocyanin-like" evidence="12">
    <location>
        <begin position="147"/>
        <end position="285"/>
    </location>
</feature>
<evidence type="ECO:0000256" key="1">
    <source>
        <dbReference type="ARBA" id="ARBA00000349"/>
    </source>
</evidence>
<dbReference type="GO" id="GO:0005507">
    <property type="term" value="F:copper ion binding"/>
    <property type="evidence" value="ECO:0007669"/>
    <property type="project" value="InterPro"/>
</dbReference>
<gene>
    <name evidence="14" type="primary">LAC17</name>
    <name evidence="14" type="ORF">CR513_57727</name>
</gene>
<comment type="subcellular location">
    <subcellularLocation>
        <location evidence="2">Secreted</location>
        <location evidence="2">Extracellular space</location>
        <location evidence="2">Apoplast</location>
    </subcellularLocation>
</comment>
<dbReference type="EC" id="1.10.3.2" evidence="4"/>
<accession>A0A371ECP0</accession>
<dbReference type="AlphaFoldDB" id="A0A371ECP0"/>
<keyword evidence="9" id="KW-0186">Copper</keyword>
<dbReference type="EMBL" id="QJKJ01014697">
    <property type="protein sequence ID" value="RDX63798.1"/>
    <property type="molecule type" value="Genomic_DNA"/>
</dbReference>
<keyword evidence="6" id="KW-0964">Secreted</keyword>
<comment type="similarity">
    <text evidence="3">Belongs to the multicopper oxidase family.</text>
</comment>
<reference evidence="14" key="1">
    <citation type="submission" date="2018-05" db="EMBL/GenBank/DDBJ databases">
        <title>Draft genome of Mucuna pruriens seed.</title>
        <authorList>
            <person name="Nnadi N.E."/>
            <person name="Vos R."/>
            <person name="Hasami M.H."/>
            <person name="Devisetty U.K."/>
            <person name="Aguiy J.C."/>
        </authorList>
    </citation>
    <scope>NUCLEOTIDE SEQUENCE [LARGE SCALE GENOMIC DNA]</scope>
    <source>
        <strain evidence="14">JCA_2017</strain>
    </source>
</reference>
<protein>
    <recommendedName>
        <fullName evidence="4">laccase</fullName>
        <ecNumber evidence="4">1.10.3.2</ecNumber>
    </recommendedName>
</protein>
<evidence type="ECO:0000313" key="14">
    <source>
        <dbReference type="EMBL" id="RDX63798.1"/>
    </source>
</evidence>
<evidence type="ECO:0000256" key="4">
    <source>
        <dbReference type="ARBA" id="ARBA00012297"/>
    </source>
</evidence>
<dbReference type="InterPro" id="IPR045087">
    <property type="entry name" value="Cu-oxidase_fam"/>
</dbReference>
<keyword evidence="10" id="KW-0439">Lignin degradation</keyword>
<evidence type="ECO:0000256" key="7">
    <source>
        <dbReference type="ARBA" id="ARBA00022737"/>
    </source>
</evidence>
<evidence type="ECO:0000256" key="6">
    <source>
        <dbReference type="ARBA" id="ARBA00022525"/>
    </source>
</evidence>
<dbReference type="Pfam" id="PF07732">
    <property type="entry name" value="Cu-oxidase_3"/>
    <property type="match status" value="2"/>
</dbReference>
<organism evidence="14 15">
    <name type="scientific">Mucuna pruriens</name>
    <name type="common">Velvet bean</name>
    <name type="synonym">Dolichos pruriens</name>
    <dbReference type="NCBI Taxonomy" id="157652"/>
    <lineage>
        <taxon>Eukaryota</taxon>
        <taxon>Viridiplantae</taxon>
        <taxon>Streptophyta</taxon>
        <taxon>Embryophyta</taxon>
        <taxon>Tracheophyta</taxon>
        <taxon>Spermatophyta</taxon>
        <taxon>Magnoliopsida</taxon>
        <taxon>eudicotyledons</taxon>
        <taxon>Gunneridae</taxon>
        <taxon>Pentapetalae</taxon>
        <taxon>rosids</taxon>
        <taxon>fabids</taxon>
        <taxon>Fabales</taxon>
        <taxon>Fabaceae</taxon>
        <taxon>Papilionoideae</taxon>
        <taxon>50 kb inversion clade</taxon>
        <taxon>NPAAA clade</taxon>
        <taxon>indigoferoid/millettioid clade</taxon>
        <taxon>Phaseoleae</taxon>
        <taxon>Mucuna</taxon>
    </lineage>
</organism>
<keyword evidence="15" id="KW-1185">Reference proteome</keyword>
<dbReference type="STRING" id="157652.A0A371ECP0"/>
<evidence type="ECO:0000256" key="9">
    <source>
        <dbReference type="ARBA" id="ARBA00023008"/>
    </source>
</evidence>
<dbReference type="GO" id="GO:0048046">
    <property type="term" value="C:apoplast"/>
    <property type="evidence" value="ECO:0007669"/>
    <property type="project" value="UniProtKB-SubCell"/>
</dbReference>
<comment type="catalytic activity">
    <reaction evidence="1">
        <text>4 hydroquinone + O2 = 4 benzosemiquinone + 2 H2O</text>
        <dbReference type="Rhea" id="RHEA:11276"/>
        <dbReference type="ChEBI" id="CHEBI:15377"/>
        <dbReference type="ChEBI" id="CHEBI:15379"/>
        <dbReference type="ChEBI" id="CHEBI:17594"/>
        <dbReference type="ChEBI" id="CHEBI:17977"/>
        <dbReference type="EC" id="1.10.3.2"/>
    </reaction>
</comment>
<dbReference type="InterPro" id="IPR008972">
    <property type="entry name" value="Cupredoxin"/>
</dbReference>
<keyword evidence="11" id="KW-0732">Signal</keyword>
<feature type="domain" description="Plastocyanin-like" evidence="13">
    <location>
        <begin position="38"/>
        <end position="76"/>
    </location>
</feature>
<keyword evidence="7" id="KW-0677">Repeat</keyword>
<keyword evidence="8" id="KW-0560">Oxidoreductase</keyword>
<dbReference type="InterPro" id="IPR034285">
    <property type="entry name" value="CuRO_2_LCC"/>
</dbReference>
<evidence type="ECO:0000313" key="15">
    <source>
        <dbReference type="Proteomes" id="UP000257109"/>
    </source>
</evidence>
<dbReference type="InterPro" id="IPR011707">
    <property type="entry name" value="Cu-oxidase-like_N"/>
</dbReference>
<dbReference type="SUPFAM" id="SSF49503">
    <property type="entry name" value="Cupredoxins"/>
    <property type="match status" value="2"/>
</dbReference>
<evidence type="ECO:0000259" key="13">
    <source>
        <dbReference type="Pfam" id="PF07732"/>
    </source>
</evidence>